<comment type="caution">
    <text evidence="2">The sequence shown here is derived from an EMBL/GenBank/DDBJ whole genome shotgun (WGS) entry which is preliminary data.</text>
</comment>
<reference evidence="2 3" key="2">
    <citation type="submission" date="2015-05" db="EMBL/GenBank/DDBJ databases">
        <authorList>
            <person name="Morales-Cruz A."/>
            <person name="Amrine K.C."/>
            <person name="Cantu D."/>
        </authorList>
    </citation>
    <scope>NUCLEOTIDE SEQUENCE [LARGE SCALE GENOMIC DNA]</scope>
    <source>
        <strain evidence="2">UCRPC4</strain>
    </source>
</reference>
<accession>A0A0G2EKH8</accession>
<keyword evidence="3" id="KW-1185">Reference proteome</keyword>
<dbReference type="PANTHER" id="PTHR38705">
    <property type="entry name" value="PROTEIN RDS1"/>
    <property type="match status" value="1"/>
</dbReference>
<dbReference type="InterPro" id="IPR039254">
    <property type="entry name" value="Rds1"/>
</dbReference>
<sequence length="339" mass="35700">MSLPAMLNAYLCASVIALANLAAGAPCSETVAIAGGGPPDSEIPAVLSTNAAKELQLALFLENLEVSFFNMGLTNFTESNANGYPNDTLQVVKKVAAQEVVHVESLINLLDDYGIPTIPPCNYSFSVNSTKTFLDLAHMIGSVGIGATIGLTERLAATDPLLVKTLSSILTVESRHDAFFRSVNGEVPNPTPFDTGISGLWAYNLALSFVVSGSCPVELPLPILPGLTVTQPTSVSYTKRSEAPYANITQSPPQLEFTWDPSQAPFAAESGKQLLIGWVNQLNVPVYTPVNTTATGKGTTYIPRGMNGVAFAVLTSQVFENVNDLAFGTIAGPAFVALS</sequence>
<dbReference type="Pfam" id="PF13668">
    <property type="entry name" value="Ferritin_2"/>
    <property type="match status" value="1"/>
</dbReference>
<dbReference type="EMBL" id="LCWF01000074">
    <property type="protein sequence ID" value="KKY22686.1"/>
    <property type="molecule type" value="Genomic_DNA"/>
</dbReference>
<feature type="signal peptide" evidence="1">
    <location>
        <begin position="1"/>
        <end position="24"/>
    </location>
</feature>
<dbReference type="AlphaFoldDB" id="A0A0G2EKH8"/>
<dbReference type="PANTHER" id="PTHR38705:SF1">
    <property type="entry name" value="PROTEIN RDS1"/>
    <property type="match status" value="1"/>
</dbReference>
<protein>
    <submittedName>
        <fullName evidence="2">Putative sexual development protein</fullName>
    </submittedName>
</protein>
<evidence type="ECO:0000313" key="2">
    <source>
        <dbReference type="EMBL" id="KKY22686.1"/>
    </source>
</evidence>
<gene>
    <name evidence="2" type="ORF">UCRPC4_g03188</name>
</gene>
<dbReference type="OrthoDB" id="1001765at2759"/>
<organism evidence="2 3">
    <name type="scientific">Phaeomoniella chlamydospora</name>
    <name type="common">Phaeoacremonium chlamydosporum</name>
    <dbReference type="NCBI Taxonomy" id="158046"/>
    <lineage>
        <taxon>Eukaryota</taxon>
        <taxon>Fungi</taxon>
        <taxon>Dikarya</taxon>
        <taxon>Ascomycota</taxon>
        <taxon>Pezizomycotina</taxon>
        <taxon>Eurotiomycetes</taxon>
        <taxon>Chaetothyriomycetidae</taxon>
        <taxon>Phaeomoniellales</taxon>
        <taxon>Phaeomoniellaceae</taxon>
        <taxon>Phaeomoniella</taxon>
    </lineage>
</organism>
<reference evidence="2 3" key="1">
    <citation type="submission" date="2015-05" db="EMBL/GenBank/DDBJ databases">
        <title>Distinctive expansion of gene families associated with plant cell wall degradation and secondary metabolism in the genomes of grapevine trunk pathogens.</title>
        <authorList>
            <person name="Lawrence D.P."/>
            <person name="Travadon R."/>
            <person name="Rolshausen P.E."/>
            <person name="Baumgartner K."/>
        </authorList>
    </citation>
    <scope>NUCLEOTIDE SEQUENCE [LARGE SCALE GENOMIC DNA]</scope>
    <source>
        <strain evidence="2">UCRPC4</strain>
    </source>
</reference>
<dbReference type="Proteomes" id="UP000053317">
    <property type="component" value="Unassembled WGS sequence"/>
</dbReference>
<proteinExistence type="predicted"/>
<evidence type="ECO:0000256" key="1">
    <source>
        <dbReference type="SAM" id="SignalP"/>
    </source>
</evidence>
<evidence type="ECO:0000313" key="3">
    <source>
        <dbReference type="Proteomes" id="UP000053317"/>
    </source>
</evidence>
<dbReference type="CDD" id="cd00657">
    <property type="entry name" value="Ferritin_like"/>
    <property type="match status" value="1"/>
</dbReference>
<keyword evidence="1" id="KW-0732">Signal</keyword>
<name>A0A0G2EKH8_PHACM</name>
<feature type="chain" id="PRO_5002543534" evidence="1">
    <location>
        <begin position="25"/>
        <end position="339"/>
    </location>
</feature>